<proteinExistence type="predicted"/>
<sequence length="162" mass="17718">MTGMDRVRKHRRAAGLVASLVLVAGIGAWFLLLLSDDGDLSMGYFGPDKQHQWAQQLVAGLNTHDAEQVPLLRISGKQLTVQKVAIEAVMPAPGCDYELASVEDRGEQGLNDVPGLTGQNPTYRFDMTVKEFCAGQPTQTRDIGVVAIAEMGYWEPYHFVAD</sequence>
<dbReference type="RefSeq" id="WP_316515315.1">
    <property type="nucleotide sequence ID" value="NZ_OY726395.1"/>
</dbReference>
<keyword evidence="1" id="KW-0812">Transmembrane</keyword>
<protein>
    <recommendedName>
        <fullName evidence="4">DUF4333 domain-containing protein</fullName>
    </recommendedName>
</protein>
<dbReference type="Proteomes" id="UP001190466">
    <property type="component" value="Chromosome"/>
</dbReference>
<gene>
    <name evidence="2" type="ORF">MU0050_001276</name>
</gene>
<evidence type="ECO:0000313" key="3">
    <source>
        <dbReference type="Proteomes" id="UP001190466"/>
    </source>
</evidence>
<keyword evidence="1" id="KW-0472">Membrane</keyword>
<organism evidence="2 3">
    <name type="scientific">[Mycobacterium] wendilense</name>
    <dbReference type="NCBI Taxonomy" id="3064284"/>
    <lineage>
        <taxon>Bacteria</taxon>
        <taxon>Bacillati</taxon>
        <taxon>Actinomycetota</taxon>
        <taxon>Actinomycetes</taxon>
        <taxon>Mycobacteriales</taxon>
        <taxon>Mycobacteriaceae</taxon>
        <taxon>Mycolicibacter</taxon>
    </lineage>
</organism>
<keyword evidence="3" id="KW-1185">Reference proteome</keyword>
<keyword evidence="1" id="KW-1133">Transmembrane helix</keyword>
<name>A0ABN9P033_9MYCO</name>
<reference evidence="2 3" key="1">
    <citation type="submission" date="2023-08" db="EMBL/GenBank/DDBJ databases">
        <authorList>
            <person name="Folkvardsen B D."/>
            <person name="Norman A."/>
        </authorList>
    </citation>
    <scope>NUCLEOTIDE SEQUENCE [LARGE SCALE GENOMIC DNA]</scope>
    <source>
        <strain evidence="2 3">Mu0050</strain>
    </source>
</reference>
<evidence type="ECO:0000313" key="2">
    <source>
        <dbReference type="EMBL" id="CAJ1580929.1"/>
    </source>
</evidence>
<evidence type="ECO:0008006" key="4">
    <source>
        <dbReference type="Google" id="ProtNLM"/>
    </source>
</evidence>
<evidence type="ECO:0000256" key="1">
    <source>
        <dbReference type="SAM" id="Phobius"/>
    </source>
</evidence>
<accession>A0ABN9P033</accession>
<feature type="transmembrane region" description="Helical" evidence="1">
    <location>
        <begin position="12"/>
        <end position="34"/>
    </location>
</feature>
<dbReference type="EMBL" id="OY726395">
    <property type="protein sequence ID" value="CAJ1580929.1"/>
    <property type="molecule type" value="Genomic_DNA"/>
</dbReference>